<accession>A0ABV7A0C2</accession>
<organism evidence="2 3">
    <name type="scientific">Hyphobacterium vulgare</name>
    <dbReference type="NCBI Taxonomy" id="1736751"/>
    <lineage>
        <taxon>Bacteria</taxon>
        <taxon>Pseudomonadati</taxon>
        <taxon>Pseudomonadota</taxon>
        <taxon>Alphaproteobacteria</taxon>
        <taxon>Maricaulales</taxon>
        <taxon>Maricaulaceae</taxon>
        <taxon>Hyphobacterium</taxon>
    </lineage>
</organism>
<comment type="caution">
    <text evidence="2">The sequence shown here is derived from an EMBL/GenBank/DDBJ whole genome shotgun (WGS) entry which is preliminary data.</text>
</comment>
<reference evidence="3" key="1">
    <citation type="journal article" date="2019" name="Int. J. Syst. Evol. Microbiol.">
        <title>The Global Catalogue of Microorganisms (GCM) 10K type strain sequencing project: providing services to taxonomists for standard genome sequencing and annotation.</title>
        <authorList>
            <consortium name="The Broad Institute Genomics Platform"/>
            <consortium name="The Broad Institute Genome Sequencing Center for Infectious Disease"/>
            <person name="Wu L."/>
            <person name="Ma J."/>
        </authorList>
    </citation>
    <scope>NUCLEOTIDE SEQUENCE [LARGE SCALE GENOMIC DNA]</scope>
    <source>
        <strain evidence="3">KCTC 52487</strain>
    </source>
</reference>
<dbReference type="RefSeq" id="WP_343163054.1">
    <property type="nucleotide sequence ID" value="NZ_JBHRSV010000028.1"/>
</dbReference>
<evidence type="ECO:0000313" key="2">
    <source>
        <dbReference type="EMBL" id="MFC2927063.1"/>
    </source>
</evidence>
<evidence type="ECO:0000313" key="3">
    <source>
        <dbReference type="Proteomes" id="UP001595379"/>
    </source>
</evidence>
<protein>
    <submittedName>
        <fullName evidence="2">Choice-of-anchor V domain-containing protein</fullName>
    </submittedName>
</protein>
<dbReference type="NCBIfam" id="NF041895">
    <property type="entry name" value="choice_anch_V"/>
    <property type="match status" value="1"/>
</dbReference>
<proteinExistence type="predicted"/>
<name>A0ABV7A0C2_9PROT</name>
<feature type="chain" id="PRO_5046751823" evidence="1">
    <location>
        <begin position="20"/>
        <end position="158"/>
    </location>
</feature>
<dbReference type="EMBL" id="JBHRSV010000028">
    <property type="protein sequence ID" value="MFC2927063.1"/>
    <property type="molecule type" value="Genomic_DNA"/>
</dbReference>
<keyword evidence="3" id="KW-1185">Reference proteome</keyword>
<evidence type="ECO:0000256" key="1">
    <source>
        <dbReference type="SAM" id="SignalP"/>
    </source>
</evidence>
<gene>
    <name evidence="2" type="ORF">ACFOOR_13180</name>
</gene>
<feature type="signal peptide" evidence="1">
    <location>
        <begin position="1"/>
        <end position="19"/>
    </location>
</feature>
<dbReference type="Proteomes" id="UP001595379">
    <property type="component" value="Unassembled WGS sequence"/>
</dbReference>
<keyword evidence="1" id="KW-0732">Signal</keyword>
<sequence>MRTLAAMLMAAGLPAVSLAYPDGPPWGHAGVDGGEDCTACHFQHDAVAQSQSIVIEGLPGRYEAGQTYPLTVRVVDSGETNGFELAATAGRFERIDPAAAVNGGAAHSVETGASWQVVWIAPQEIGGPVRFWLAVNIANGDESEFGDRIHLKNWEIAG</sequence>